<evidence type="ECO:0000313" key="2">
    <source>
        <dbReference type="Proteomes" id="UP000003244"/>
    </source>
</evidence>
<keyword evidence="1" id="KW-0808">Transferase</keyword>
<reference evidence="1 2" key="1">
    <citation type="submission" date="2010-08" db="EMBL/GenBank/DDBJ databases">
        <authorList>
            <person name="Harkins D.M."/>
            <person name="Madupu R."/>
            <person name="Durkin A.S."/>
            <person name="Torralba M."/>
            <person name="Methe B."/>
            <person name="Sutton G.G."/>
            <person name="Nelson K.E."/>
        </authorList>
    </citation>
    <scope>NUCLEOTIDE SEQUENCE [LARGE SCALE GENOMIC DNA]</scope>
    <source>
        <strain evidence="1 2">DSM 17678</strain>
    </source>
</reference>
<dbReference type="EMBL" id="ADGQ01000002">
    <property type="protein sequence ID" value="EFM65443.1"/>
    <property type="molecule type" value="Genomic_DNA"/>
</dbReference>
<protein>
    <submittedName>
        <fullName evidence="1">CoA transferase</fullName>
    </submittedName>
</protein>
<dbReference type="SUPFAM" id="SSF100950">
    <property type="entry name" value="NagB/RpiA/CoA transferase-like"/>
    <property type="match status" value="1"/>
</dbReference>
<dbReference type="SMART" id="SM00882">
    <property type="entry name" value="CoA_trans"/>
    <property type="match status" value="1"/>
</dbReference>
<organism evidence="1 2">
    <name type="scientific">Peptostreptococcus stomatis DSM 17678</name>
    <dbReference type="NCBI Taxonomy" id="596315"/>
    <lineage>
        <taxon>Bacteria</taxon>
        <taxon>Bacillati</taxon>
        <taxon>Bacillota</taxon>
        <taxon>Clostridia</taxon>
        <taxon>Peptostreptococcales</taxon>
        <taxon>Peptostreptococcaceae</taxon>
        <taxon>Peptostreptococcus</taxon>
    </lineage>
</organism>
<dbReference type="GeneID" id="84799852"/>
<evidence type="ECO:0000313" key="1">
    <source>
        <dbReference type="EMBL" id="EFM65443.1"/>
    </source>
</evidence>
<dbReference type="AlphaFoldDB" id="E0E125"/>
<dbReference type="PANTHER" id="PTHR43293:SF1">
    <property type="entry name" value="ACETATE COA-TRANSFERASE YDIF"/>
    <property type="match status" value="1"/>
</dbReference>
<keyword evidence="2" id="KW-1185">Reference proteome</keyword>
<dbReference type="Proteomes" id="UP000003244">
    <property type="component" value="Unassembled WGS sequence"/>
</dbReference>
<dbReference type="Pfam" id="PF01144">
    <property type="entry name" value="CoA_trans"/>
    <property type="match status" value="1"/>
</dbReference>
<proteinExistence type="predicted"/>
<accession>E0E125</accession>
<dbReference type="Gene3D" id="3.40.1080.10">
    <property type="entry name" value="Glutaconate Coenzyme A-transferase"/>
    <property type="match status" value="1"/>
</dbReference>
<dbReference type="eggNOG" id="COG4670">
    <property type="taxonomic scope" value="Bacteria"/>
</dbReference>
<dbReference type="InterPro" id="IPR004165">
    <property type="entry name" value="CoA_trans_fam_I"/>
</dbReference>
<name>E0E125_9FIRM</name>
<sequence length="231" mass="25581">MNKLMDFDQAIDLIKDGDTVAFSGFMLATAAREMMVKIGQRYLNEGKPKNLTLYQGAGLGNNNDQGICELSYPGLIKRYVTAHFANNRPMIEMVLKNEVEAYNFPQGVIAHLYRQAAGGKDFEISRIGLKTYCDPRLRGGKVNEAAREDLVDLIEIDGKEYLKYKVPNYDIGIIRGTSADEFGNISMEEESSIIDSLDVAMAVKACGGKVIVQVKNIVSSQSINRQDVVDL</sequence>
<dbReference type="RefSeq" id="WP_007787996.1">
    <property type="nucleotide sequence ID" value="NZ_ADGQ01000002.1"/>
</dbReference>
<comment type="caution">
    <text evidence="1">The sequence shown here is derived from an EMBL/GenBank/DDBJ whole genome shotgun (WGS) entry which is preliminary data.</text>
</comment>
<dbReference type="InterPro" id="IPR037171">
    <property type="entry name" value="NagB/RpiA_transferase-like"/>
</dbReference>
<dbReference type="PANTHER" id="PTHR43293">
    <property type="entry name" value="ACETATE COA-TRANSFERASE YDIF"/>
    <property type="match status" value="1"/>
</dbReference>
<dbReference type="GO" id="GO:0008410">
    <property type="term" value="F:CoA-transferase activity"/>
    <property type="evidence" value="ECO:0007669"/>
    <property type="project" value="InterPro"/>
</dbReference>
<gene>
    <name evidence="1" type="ORF">HMPREF0634_0776</name>
</gene>
<dbReference type="STRING" id="596315.HMPREF0634_0776"/>